<evidence type="ECO:0008006" key="3">
    <source>
        <dbReference type="Google" id="ProtNLM"/>
    </source>
</evidence>
<protein>
    <recommendedName>
        <fullName evidence="3">Secreted protein</fullName>
    </recommendedName>
</protein>
<reference evidence="2" key="1">
    <citation type="submission" date="2017-01" db="EMBL/GenBank/DDBJ databases">
        <title>An insight into the sialome and mialome of the horn fly, Haematobia irritans.</title>
        <authorList>
            <person name="Breijo M."/>
            <person name="Boiani M."/>
            <person name="Ures X."/>
            <person name="Rocha S."/>
            <person name="Sequeira M."/>
            <person name="Ribeiro J.M."/>
        </authorList>
    </citation>
    <scope>NUCLEOTIDE SEQUENCE</scope>
</reference>
<proteinExistence type="predicted"/>
<organism evidence="2">
    <name type="scientific">Haematobia irritans</name>
    <name type="common">Horn fly</name>
    <name type="synonym">Conops irritans</name>
    <dbReference type="NCBI Taxonomy" id="7368"/>
    <lineage>
        <taxon>Eukaryota</taxon>
        <taxon>Metazoa</taxon>
        <taxon>Ecdysozoa</taxon>
        <taxon>Arthropoda</taxon>
        <taxon>Hexapoda</taxon>
        <taxon>Insecta</taxon>
        <taxon>Pterygota</taxon>
        <taxon>Neoptera</taxon>
        <taxon>Endopterygota</taxon>
        <taxon>Diptera</taxon>
        <taxon>Brachycera</taxon>
        <taxon>Muscomorpha</taxon>
        <taxon>Muscoidea</taxon>
        <taxon>Muscidae</taxon>
        <taxon>Haematobia</taxon>
    </lineage>
</organism>
<keyword evidence="1" id="KW-0732">Signal</keyword>
<dbReference type="EMBL" id="GFDG01000159">
    <property type="protein sequence ID" value="JAV18640.1"/>
    <property type="molecule type" value="Transcribed_RNA"/>
</dbReference>
<evidence type="ECO:0000313" key="2">
    <source>
        <dbReference type="EMBL" id="JAV18640.1"/>
    </source>
</evidence>
<dbReference type="AlphaFoldDB" id="A0A1L8EIR8"/>
<evidence type="ECO:0000256" key="1">
    <source>
        <dbReference type="SAM" id="SignalP"/>
    </source>
</evidence>
<feature type="chain" id="PRO_5012476586" description="Secreted protein" evidence="1">
    <location>
        <begin position="21"/>
        <end position="87"/>
    </location>
</feature>
<sequence length="87" mass="9760">MKLILLITMAVLCTVSAVAATPVAKAQYVHSYGGVYVPTVPRISYPTYATTWGTYPYTYPYGYAYGYSYGYPYAYSYPYATTAVWKK</sequence>
<name>A0A1L8EIR8_HAEIR</name>
<accession>A0A1L8EIR8</accession>
<feature type="signal peptide" evidence="1">
    <location>
        <begin position="1"/>
        <end position="20"/>
    </location>
</feature>